<proteinExistence type="inferred from homology"/>
<dbReference type="InterPro" id="IPR036412">
    <property type="entry name" value="HAD-like_sf"/>
</dbReference>
<dbReference type="NCBIfam" id="TIGR01656">
    <property type="entry name" value="Histidinol-ppas"/>
    <property type="match status" value="1"/>
</dbReference>
<protein>
    <recommendedName>
        <fullName evidence="9">D,D-heptose 1,7-bisphosphate phosphatase</fullName>
    </recommendedName>
</protein>
<dbReference type="EMBL" id="JAHQCX010000002">
    <property type="protein sequence ID" value="MBU9725197.1"/>
    <property type="molecule type" value="Genomic_DNA"/>
</dbReference>
<evidence type="ECO:0000256" key="2">
    <source>
        <dbReference type="ARBA" id="ARBA00004496"/>
    </source>
</evidence>
<dbReference type="InterPro" id="IPR006549">
    <property type="entry name" value="HAD-SF_hydro_IIIA"/>
</dbReference>
<comment type="similarity">
    <text evidence="3">Belongs to the GmhB family.</text>
</comment>
<dbReference type="CDD" id="cd07503">
    <property type="entry name" value="HAD_HisB-N"/>
    <property type="match status" value="1"/>
</dbReference>
<dbReference type="NCBIfam" id="TIGR01662">
    <property type="entry name" value="HAD-SF-IIIA"/>
    <property type="match status" value="1"/>
</dbReference>
<evidence type="ECO:0000256" key="1">
    <source>
        <dbReference type="ARBA" id="ARBA00001946"/>
    </source>
</evidence>
<comment type="caution">
    <text evidence="10">The sequence shown here is derived from an EMBL/GenBank/DDBJ whole genome shotgun (WGS) entry which is preliminary data.</text>
</comment>
<gene>
    <name evidence="10" type="ORF">KTH90_04130</name>
</gene>
<evidence type="ECO:0000256" key="5">
    <source>
        <dbReference type="ARBA" id="ARBA00022490"/>
    </source>
</evidence>
<dbReference type="InterPro" id="IPR004446">
    <property type="entry name" value="Heptose_bisP_phosphatase"/>
</dbReference>
<dbReference type="RefSeq" id="WP_238726308.1">
    <property type="nucleotide sequence ID" value="NZ_JAHQCX010000002.1"/>
</dbReference>
<dbReference type="InterPro" id="IPR023214">
    <property type="entry name" value="HAD_sf"/>
</dbReference>
<dbReference type="InterPro" id="IPR006543">
    <property type="entry name" value="Histidinol-phos"/>
</dbReference>
<comment type="cofactor">
    <cofactor evidence="1">
        <name>Mg(2+)</name>
        <dbReference type="ChEBI" id="CHEBI:18420"/>
    </cofactor>
</comment>
<sequence>MINKAIFLDRDGTINVEKNYLHRIQDFEFLPDVIEALKLFQKNNFMLIIITNQSGIARGYYTEKEYLRLNAWLMDELLNHYHVQIAASYYCPHLPNASISEYSRDCTCRKPKTGLFDKAIQELNIQPEYSYAIGDKIRDISPCYEKVCGFEGMRGYLIGDNEDDTCIQDIKNGYVSHVLWKKDLWEAAKDICGIH</sequence>
<comment type="subunit">
    <text evidence="4">Monomer.</text>
</comment>
<dbReference type="PANTHER" id="PTHR42891">
    <property type="entry name" value="D-GLYCERO-BETA-D-MANNO-HEPTOSE-1,7-BISPHOSPHATE 7-PHOSPHATASE"/>
    <property type="match status" value="1"/>
</dbReference>
<evidence type="ECO:0000256" key="7">
    <source>
        <dbReference type="ARBA" id="ARBA00022801"/>
    </source>
</evidence>
<keyword evidence="5" id="KW-0963">Cytoplasm</keyword>
<dbReference type="Pfam" id="PF08645">
    <property type="entry name" value="PNK3P"/>
    <property type="match status" value="1"/>
</dbReference>
<keyword evidence="7 10" id="KW-0378">Hydrolase</keyword>
<reference evidence="10 11" key="1">
    <citation type="submission" date="2021-06" db="EMBL/GenBank/DDBJ databases">
        <title>Description of novel taxa of the family Lachnospiraceae.</title>
        <authorList>
            <person name="Chaplin A.V."/>
            <person name="Sokolova S.R."/>
            <person name="Pikina A.P."/>
            <person name="Korzhanova M."/>
            <person name="Belova V."/>
            <person name="Korostin D."/>
            <person name="Efimov B.A."/>
        </authorList>
    </citation>
    <scope>NUCLEOTIDE SEQUENCE [LARGE SCALE GENOMIC DNA]</scope>
    <source>
        <strain evidence="10 11">ASD4241</strain>
    </source>
</reference>
<dbReference type="GO" id="GO:0016787">
    <property type="term" value="F:hydrolase activity"/>
    <property type="evidence" value="ECO:0007669"/>
    <property type="project" value="UniProtKB-KW"/>
</dbReference>
<evidence type="ECO:0000256" key="3">
    <source>
        <dbReference type="ARBA" id="ARBA00005628"/>
    </source>
</evidence>
<evidence type="ECO:0000313" key="10">
    <source>
        <dbReference type="EMBL" id="MBU9725197.1"/>
    </source>
</evidence>
<comment type="subcellular location">
    <subcellularLocation>
        <location evidence="2">Cytoplasm</location>
    </subcellularLocation>
</comment>
<organism evidence="10 11">
    <name type="scientific">Diplocloster modestus</name>
    <dbReference type="NCBI Taxonomy" id="2850322"/>
    <lineage>
        <taxon>Bacteria</taxon>
        <taxon>Bacillati</taxon>
        <taxon>Bacillota</taxon>
        <taxon>Clostridia</taxon>
        <taxon>Lachnospirales</taxon>
        <taxon>Lachnospiraceae</taxon>
        <taxon>Diplocloster</taxon>
    </lineage>
</organism>
<keyword evidence="11" id="KW-1185">Reference proteome</keyword>
<evidence type="ECO:0000256" key="4">
    <source>
        <dbReference type="ARBA" id="ARBA00011245"/>
    </source>
</evidence>
<dbReference type="PANTHER" id="PTHR42891:SF1">
    <property type="entry name" value="D-GLYCERO-BETA-D-MANNO-HEPTOSE-1,7-BISPHOSPHATE 7-PHOSPHATASE"/>
    <property type="match status" value="1"/>
</dbReference>
<dbReference type="SUPFAM" id="SSF56784">
    <property type="entry name" value="HAD-like"/>
    <property type="match status" value="1"/>
</dbReference>
<dbReference type="InterPro" id="IPR013954">
    <property type="entry name" value="PNK3P"/>
</dbReference>
<evidence type="ECO:0000256" key="9">
    <source>
        <dbReference type="ARBA" id="ARBA00031828"/>
    </source>
</evidence>
<dbReference type="Proteomes" id="UP001314681">
    <property type="component" value="Unassembled WGS sequence"/>
</dbReference>
<evidence type="ECO:0000256" key="6">
    <source>
        <dbReference type="ARBA" id="ARBA00022723"/>
    </source>
</evidence>
<name>A0ABS6K3U1_9FIRM</name>
<evidence type="ECO:0000256" key="8">
    <source>
        <dbReference type="ARBA" id="ARBA00023277"/>
    </source>
</evidence>
<accession>A0ABS6K3U1</accession>
<dbReference type="Gene3D" id="3.40.50.1000">
    <property type="entry name" value="HAD superfamily/HAD-like"/>
    <property type="match status" value="1"/>
</dbReference>
<keyword evidence="8" id="KW-0119">Carbohydrate metabolism</keyword>
<evidence type="ECO:0000313" key="11">
    <source>
        <dbReference type="Proteomes" id="UP001314681"/>
    </source>
</evidence>
<keyword evidence="6" id="KW-0479">Metal-binding</keyword>
<dbReference type="NCBIfam" id="TIGR00213">
    <property type="entry name" value="GmhB_yaeD"/>
    <property type="match status" value="1"/>
</dbReference>